<dbReference type="SUPFAM" id="SSF52540">
    <property type="entry name" value="P-loop containing nucleoside triphosphate hydrolases"/>
    <property type="match status" value="2"/>
</dbReference>
<keyword evidence="2" id="KW-0378">Hydrolase</keyword>
<dbReference type="KEGG" id="achh:ABFG95_12125"/>
<reference evidence="2" key="1">
    <citation type="submission" date="2024-05" db="EMBL/GenBank/DDBJ databases">
        <title>Transcriptome analysis of the degradation process of organic nitrogen by two heterotrophic nitrifying and aerobic denitrifying bacteria, Achromobacter sp. HNDS-1 and Enterobacter sp. HNDS-6.</title>
        <authorList>
            <person name="Huang Y."/>
        </authorList>
    </citation>
    <scope>NUCLEOTIDE SEQUENCE</scope>
    <source>
        <strain evidence="2">HNDS-1</strain>
    </source>
</reference>
<proteinExistence type="predicted"/>
<keyword evidence="2" id="KW-0347">Helicase</keyword>
<dbReference type="GO" id="GO:0004386">
    <property type="term" value="F:helicase activity"/>
    <property type="evidence" value="ECO:0007669"/>
    <property type="project" value="UniProtKB-KW"/>
</dbReference>
<keyword evidence="2" id="KW-0067">ATP-binding</keyword>
<dbReference type="InterPro" id="IPR018647">
    <property type="entry name" value="SLFN_3-like_DNA/RNA_helicase"/>
</dbReference>
<dbReference type="AlphaFoldDB" id="A0AAU7LH90"/>
<dbReference type="InterPro" id="IPR027417">
    <property type="entry name" value="P-loop_NTPase"/>
</dbReference>
<dbReference type="Gene3D" id="3.40.50.300">
    <property type="entry name" value="P-loop containing nucleotide triphosphate hydrolases"/>
    <property type="match status" value="1"/>
</dbReference>
<evidence type="ECO:0000259" key="1">
    <source>
        <dbReference type="Pfam" id="PF09848"/>
    </source>
</evidence>
<name>A0AAU7LH90_9BURK</name>
<organism evidence="2">
    <name type="scientific">Achromobacter sp. HNDS-1</name>
    <dbReference type="NCBI Taxonomy" id="3151598"/>
    <lineage>
        <taxon>Bacteria</taxon>
        <taxon>Pseudomonadati</taxon>
        <taxon>Pseudomonadota</taxon>
        <taxon>Betaproteobacteria</taxon>
        <taxon>Burkholderiales</taxon>
        <taxon>Alcaligenaceae</taxon>
        <taxon>Achromobacter</taxon>
    </lineage>
</organism>
<dbReference type="RefSeq" id="WP_348995955.1">
    <property type="nucleotide sequence ID" value="NZ_CP157584.1"/>
</dbReference>
<sequence length="601" mass="67855">MTALAIFSVEEFCHQALDPDLPDRLARRFVETFDRNGVSAQEKASWAKSLPALANLLRTLPMDGHILIEYPMPLGNRRADCVLIGMDAAAQTHIVIIELKQWSQGSIRLNHEFDMGWLTVNASEPYSTDHPCEQADIYRVALGQLLDLGEESPQIHALAYLHEYAEIDNDLLRESRFRDHLNRAHLMTRNHGRTGALALLANLQRKSPILERLISPRLRYSDTFIANFSNKLNCSALFEPSTGQTETFKEIASALNEITTPTCVIVKGIVGTGKTVLAMLLVRYLMERGKNPKYYVRSAAIKDCMEHLDFYSEGRAATEYLVVDEAHRLSEGDLPKLLRNRQLTIFFVDDNQWLHPDENCRSHHILDAALDAGMCVTERTLTEQLRCRDANAYLAWVDDFMNHGKLAPLKADEDFEVTLVDSPDTMQRLLAAQAKDGSTCRIVAGYCWPWKTAKTPGRNYDIDINGWQARWNAPRSYAEWNRAPGLHEEVGAIYTVQGFEYDYVGVLIGDDLIHTEKGLRIQASAQQYAPLTSTRTRGNIPQEQRDSNFSRAIRNIYYVLMTRAKKGVLIYAVHAGLQDKLAQMLDKSTTGTFPKPAAGRT</sequence>
<dbReference type="Pfam" id="PF09848">
    <property type="entry name" value="SLFN-g3_helicase"/>
    <property type="match status" value="1"/>
</dbReference>
<gene>
    <name evidence="2" type="ORF">ABFG95_12125</name>
</gene>
<dbReference type="EMBL" id="CP157584">
    <property type="protein sequence ID" value="XBP01185.1"/>
    <property type="molecule type" value="Genomic_DNA"/>
</dbReference>
<keyword evidence="2" id="KW-0547">Nucleotide-binding</keyword>
<evidence type="ECO:0000313" key="2">
    <source>
        <dbReference type="EMBL" id="XBP01185.1"/>
    </source>
</evidence>
<protein>
    <submittedName>
        <fullName evidence="2">DNA/RNA helicase domain-containing protein</fullName>
    </submittedName>
</protein>
<feature type="domain" description="Schlafen group 3-like DNA/RNA helicase" evidence="1">
    <location>
        <begin position="262"/>
        <end position="573"/>
    </location>
</feature>
<accession>A0AAU7LH90</accession>